<dbReference type="Proteomes" id="UP000683360">
    <property type="component" value="Unassembled WGS sequence"/>
</dbReference>
<protein>
    <recommendedName>
        <fullName evidence="1">HEAT repeat-containing protein 6</fullName>
    </recommendedName>
</protein>
<evidence type="ECO:0000259" key="3">
    <source>
        <dbReference type="Pfam" id="PF13251"/>
    </source>
</evidence>
<dbReference type="OrthoDB" id="66533at2759"/>
<dbReference type="InterPro" id="IPR016024">
    <property type="entry name" value="ARM-type_fold"/>
</dbReference>
<dbReference type="InterPro" id="IPR052107">
    <property type="entry name" value="HEAT6"/>
</dbReference>
<feature type="compositionally biased region" description="Polar residues" evidence="2">
    <location>
        <begin position="272"/>
        <end position="291"/>
    </location>
</feature>
<dbReference type="AlphaFoldDB" id="A0A8S3Q4W5"/>
<feature type="compositionally biased region" description="Polar residues" evidence="2">
    <location>
        <begin position="605"/>
        <end position="614"/>
    </location>
</feature>
<dbReference type="Pfam" id="PF13251">
    <property type="entry name" value="DUF4042"/>
    <property type="match status" value="1"/>
</dbReference>
<reference evidence="4" key="1">
    <citation type="submission" date="2021-03" db="EMBL/GenBank/DDBJ databases">
        <authorList>
            <person name="Bekaert M."/>
        </authorList>
    </citation>
    <scope>NUCLEOTIDE SEQUENCE</scope>
</reference>
<feature type="compositionally biased region" description="Basic residues" evidence="2">
    <location>
        <begin position="301"/>
        <end position="312"/>
    </location>
</feature>
<dbReference type="PANTHER" id="PTHR13366">
    <property type="entry name" value="MALARIA ANTIGEN-RELATED"/>
    <property type="match status" value="1"/>
</dbReference>
<evidence type="ECO:0000256" key="1">
    <source>
        <dbReference type="ARBA" id="ARBA00015263"/>
    </source>
</evidence>
<sequence length="1165" mass="129315">MADESGFSAVERDRFEQCFKRFMKFTSQGDEMSRTNLNLLLDEINSIDYSSKIVTEEEANALIQFKLCRLIPLHDERLLVKVCQTVFNFTARQQLNLTESTLLAVTEYLVGGAQRCQPWALPMILQALGAVVYENVGLLTKFHDILLSRRGILIPLIEGGATEEEVLRQAVQTLENMTIKVSGQTYMEDRYASLCFDIFMKLLHKIPTTRLESMIQCKVMICTLRGLQNLLAATKIMPSEQLGPLLAGVRTSMFHGISNIPVMVPETLHPTPLSNVEPSSADKTPTSPQKSQAEDNAKGQGNKKSKKRKPKKGKEQDGDQQGQPDHGQGQDDTKLSQAMNGLSVEGQVRGEQAVFRPAWAKISSSESDFSDTEGGQSSRYRSTCAKVRQCALACLHTVIKNTDKKVMFGYWSSFIPDSVTSGNSSQIQTLFTIILKDPSPKCRMGALATLTALLDGTKTFLAAADDSDQSRTAFTAFSTVLGSTVHELHRCLLLALVSENFPLTLTQLIKCLSTLISNVPYQKMRPGLLSRVVKQVRNFLGHRDPNVRVACLTCFGAVSAIQPPLMEVCHIIQPSRTTSLSLSSSTKDLPNPVTAIKTNDPVDSGFSSNQSPESGNLEAGNVSPGLSTPSPGISGTQTPVYADPLLQSQASQTSWLIKLCVKNITPQPRGFGENGEYYTEPLPVRLESLQVLAHLTKGYFPIIRNSLPILRDLTCKCFEDSDGVIRLHTSKLLDELTQALQKDIQALDQSDGAQRLSSTEVHQFWDYILNGPIPKILQRETHNPVKAVTCDCLSNIGADVFNIISMDKRILCITLILGLTSDEDRVVRSSAVRTLGVYVLYTCLREDVNFVADAANAILTCMADSSLNVRLKTAWSLANLCDALVLNKDDGDTEFMEDFSDLLLQKLFTTATHACQDNDKVKSNAVRALGNIMRYLPTRSLAKIPFRTAVEDGVKALVKNISSGAMKVRWNACYAKDILITLCSVVTDCKNFKVRINAALALGSPAERCHYGNQDLYLHVWESLIKGLKTAEDITDFAEYRYRDSLNDHICSAILHIILLTTQEDLTTLSDLLTKEDITVYFDRFKNSTKHKELPQAEEQLRKLESDGSLTESEKSVVNILIDLCRIEGNIHAREYIRRLDKLERSIDEDEEKEPEKTAFVQTYD</sequence>
<dbReference type="Gene3D" id="1.25.10.10">
    <property type="entry name" value="Leucine-rich Repeat Variant"/>
    <property type="match status" value="2"/>
</dbReference>
<name>A0A8S3Q4W5_MYTED</name>
<gene>
    <name evidence="4" type="ORF">MEDL_4634</name>
</gene>
<accession>A0A8S3Q4W5</accession>
<dbReference type="PANTHER" id="PTHR13366:SF0">
    <property type="entry name" value="HEAT REPEAT-CONTAINING PROTEIN 6"/>
    <property type="match status" value="1"/>
</dbReference>
<proteinExistence type="predicted"/>
<dbReference type="EMBL" id="CAJPWZ010000287">
    <property type="protein sequence ID" value="CAG2189223.1"/>
    <property type="molecule type" value="Genomic_DNA"/>
</dbReference>
<feature type="region of interest" description="Disordered" evidence="2">
    <location>
        <begin position="268"/>
        <end position="334"/>
    </location>
</feature>
<feature type="region of interest" description="Disordered" evidence="2">
    <location>
        <begin position="580"/>
        <end position="638"/>
    </location>
</feature>
<evidence type="ECO:0000313" key="4">
    <source>
        <dbReference type="EMBL" id="CAG2189223.1"/>
    </source>
</evidence>
<comment type="caution">
    <text evidence="4">The sequence shown here is derived from an EMBL/GenBank/DDBJ whole genome shotgun (WGS) entry which is preliminary data.</text>
</comment>
<dbReference type="InterPro" id="IPR025283">
    <property type="entry name" value="DUF4042"/>
</dbReference>
<feature type="compositionally biased region" description="Polar residues" evidence="2">
    <location>
        <begin position="624"/>
        <end position="638"/>
    </location>
</feature>
<keyword evidence="5" id="KW-1185">Reference proteome</keyword>
<dbReference type="SUPFAM" id="SSF48371">
    <property type="entry name" value="ARM repeat"/>
    <property type="match status" value="1"/>
</dbReference>
<feature type="domain" description="DUF4042" evidence="3">
    <location>
        <begin position="386"/>
        <end position="568"/>
    </location>
</feature>
<evidence type="ECO:0000256" key="2">
    <source>
        <dbReference type="SAM" id="MobiDB-lite"/>
    </source>
</evidence>
<organism evidence="4 5">
    <name type="scientific">Mytilus edulis</name>
    <name type="common">Blue mussel</name>
    <dbReference type="NCBI Taxonomy" id="6550"/>
    <lineage>
        <taxon>Eukaryota</taxon>
        <taxon>Metazoa</taxon>
        <taxon>Spiralia</taxon>
        <taxon>Lophotrochozoa</taxon>
        <taxon>Mollusca</taxon>
        <taxon>Bivalvia</taxon>
        <taxon>Autobranchia</taxon>
        <taxon>Pteriomorphia</taxon>
        <taxon>Mytilida</taxon>
        <taxon>Mytiloidea</taxon>
        <taxon>Mytilidae</taxon>
        <taxon>Mytilinae</taxon>
        <taxon>Mytilus</taxon>
    </lineage>
</organism>
<evidence type="ECO:0000313" key="5">
    <source>
        <dbReference type="Proteomes" id="UP000683360"/>
    </source>
</evidence>
<dbReference type="InterPro" id="IPR011989">
    <property type="entry name" value="ARM-like"/>
</dbReference>